<dbReference type="GO" id="GO:0035251">
    <property type="term" value="F:UDP-glucosyltransferase activity"/>
    <property type="evidence" value="ECO:0007669"/>
    <property type="project" value="InterPro"/>
</dbReference>
<evidence type="ECO:0000256" key="4">
    <source>
        <dbReference type="RuleBase" id="RU003718"/>
    </source>
</evidence>
<name>A0A5B7BWE5_DAVIN</name>
<sequence length="466" mass="52194">MGGEGKLHVVMFPWLAFGHMIPYLELSKFIAQNGHKVSFISTPRNIDRLPKLPPNLAPLINLVKIPLPRVDGLPENAEATMDVRSDFILKKAFDGLESALTLFLETTLPDWIIYDFCPHWLPPIAARLSISSAMFIIINAWFLGFLGPSSVLIDGADPRTEPEHFAGPPPWVQFPTKVAYRPHEIKWLVGASKQNVSGISDLYRVGSVIVGSDVIMIRHCEECEPEWLDLLRELHRKPVIPVGLMPPTVQDSGRGDDKNAISEWLDGQQNKGSVVYIALGSEVTLSQEDITELALGLELSQLPFFWVLRKPPGSTESDSIDLPDGFVERTKGRGVVWTSWAPQLRILAHDSVGGFLTHCGWSSLIEGLMLGRPLIMLPFLVDQGLNARVFEGKKVGIEIPRDERDGSFTRNSVAESLRLVMVDDQGKTYRDNAKEIKAVFGDKDRQDRYIDSFIEYLENHTRPKKD</sequence>
<dbReference type="Pfam" id="PF00201">
    <property type="entry name" value="UDPGT"/>
    <property type="match status" value="1"/>
</dbReference>
<evidence type="ECO:0000313" key="6">
    <source>
        <dbReference type="EMBL" id="MPA73232.1"/>
    </source>
</evidence>
<dbReference type="FunFam" id="3.40.50.2000:FF:000037">
    <property type="entry name" value="Glycosyltransferase"/>
    <property type="match status" value="1"/>
</dbReference>
<dbReference type="InterPro" id="IPR050481">
    <property type="entry name" value="UDP-glycosyltransf_plant"/>
</dbReference>
<dbReference type="FunFam" id="3.40.50.2000:FF:000088">
    <property type="entry name" value="Glycosyltransferase"/>
    <property type="match status" value="1"/>
</dbReference>
<dbReference type="PANTHER" id="PTHR48049">
    <property type="entry name" value="GLYCOSYLTRANSFERASE"/>
    <property type="match status" value="1"/>
</dbReference>
<accession>A0A5B7BWE5</accession>
<dbReference type="EC" id="2.4.1.-" evidence="5"/>
<organism evidence="6">
    <name type="scientific">Davidia involucrata</name>
    <name type="common">Dove tree</name>
    <dbReference type="NCBI Taxonomy" id="16924"/>
    <lineage>
        <taxon>Eukaryota</taxon>
        <taxon>Viridiplantae</taxon>
        <taxon>Streptophyta</taxon>
        <taxon>Embryophyta</taxon>
        <taxon>Tracheophyta</taxon>
        <taxon>Spermatophyta</taxon>
        <taxon>Magnoliopsida</taxon>
        <taxon>eudicotyledons</taxon>
        <taxon>Gunneridae</taxon>
        <taxon>Pentapetalae</taxon>
        <taxon>asterids</taxon>
        <taxon>Cornales</taxon>
        <taxon>Nyssaceae</taxon>
        <taxon>Davidia</taxon>
    </lineage>
</organism>
<protein>
    <recommendedName>
        <fullName evidence="5">Glycosyltransferase</fullName>
        <ecNumber evidence="5">2.4.1.-</ecNumber>
    </recommendedName>
</protein>
<dbReference type="InterPro" id="IPR035595">
    <property type="entry name" value="UDP_glycos_trans_CS"/>
</dbReference>
<keyword evidence="3 4" id="KW-0808">Transferase</keyword>
<dbReference type="SUPFAM" id="SSF53756">
    <property type="entry name" value="UDP-Glycosyltransferase/glycogen phosphorylase"/>
    <property type="match status" value="1"/>
</dbReference>
<dbReference type="Gene3D" id="3.40.50.2000">
    <property type="entry name" value="Glycogen Phosphorylase B"/>
    <property type="match status" value="2"/>
</dbReference>
<proteinExistence type="inferred from homology"/>
<evidence type="ECO:0000256" key="5">
    <source>
        <dbReference type="RuleBase" id="RU362057"/>
    </source>
</evidence>
<gene>
    <name evidence="6" type="ORF">Din_042673</name>
</gene>
<dbReference type="PROSITE" id="PS00375">
    <property type="entry name" value="UDPGT"/>
    <property type="match status" value="1"/>
</dbReference>
<evidence type="ECO:0000256" key="3">
    <source>
        <dbReference type="ARBA" id="ARBA00022679"/>
    </source>
</evidence>
<evidence type="ECO:0000256" key="2">
    <source>
        <dbReference type="ARBA" id="ARBA00022676"/>
    </source>
</evidence>
<keyword evidence="2 4" id="KW-0328">Glycosyltransferase</keyword>
<evidence type="ECO:0000256" key="1">
    <source>
        <dbReference type="ARBA" id="ARBA00009995"/>
    </source>
</evidence>
<dbReference type="EMBL" id="GHES01042673">
    <property type="protein sequence ID" value="MPA73232.1"/>
    <property type="molecule type" value="Transcribed_RNA"/>
</dbReference>
<dbReference type="AlphaFoldDB" id="A0A5B7BWE5"/>
<dbReference type="InterPro" id="IPR002213">
    <property type="entry name" value="UDP_glucos_trans"/>
</dbReference>
<dbReference type="PANTHER" id="PTHR48049:SF60">
    <property type="entry name" value="UDP-GLYCOSYLTRANSFERASE 91B1"/>
    <property type="match status" value="1"/>
</dbReference>
<reference evidence="6" key="1">
    <citation type="submission" date="2019-08" db="EMBL/GenBank/DDBJ databases">
        <title>Reference gene set and small RNA set construction with multiple tissues from Davidia involucrata Baill.</title>
        <authorList>
            <person name="Yang H."/>
            <person name="Zhou C."/>
            <person name="Li G."/>
            <person name="Wang J."/>
            <person name="Gao P."/>
            <person name="Wang M."/>
            <person name="Wang R."/>
            <person name="Zhao Y."/>
        </authorList>
    </citation>
    <scope>NUCLEOTIDE SEQUENCE</scope>
    <source>
        <tissue evidence="6">Mixed with DoveR01_LX</tissue>
    </source>
</reference>
<comment type="similarity">
    <text evidence="1 4">Belongs to the UDP-glycosyltransferase family.</text>
</comment>
<dbReference type="CDD" id="cd03784">
    <property type="entry name" value="GT1_Gtf-like"/>
    <property type="match status" value="1"/>
</dbReference>